<evidence type="ECO:0000313" key="1">
    <source>
        <dbReference type="EMBL" id="TCP04626.1"/>
    </source>
</evidence>
<dbReference type="EMBL" id="SLXD01000002">
    <property type="protein sequence ID" value="TCP04626.1"/>
    <property type="molecule type" value="Genomic_DNA"/>
</dbReference>
<gene>
    <name evidence="1" type="ORF">EV684_102387</name>
</gene>
<protein>
    <submittedName>
        <fullName evidence="1">Uncharacterized protein</fullName>
    </submittedName>
</protein>
<organism evidence="1 2">
    <name type="scientific">Rubrivivax gelatinosus</name>
    <name type="common">Rhodocyclus gelatinosus</name>
    <name type="synonym">Rhodopseudomonas gelatinosa</name>
    <dbReference type="NCBI Taxonomy" id="28068"/>
    <lineage>
        <taxon>Bacteria</taxon>
        <taxon>Pseudomonadati</taxon>
        <taxon>Pseudomonadota</taxon>
        <taxon>Betaproteobacteria</taxon>
        <taxon>Burkholderiales</taxon>
        <taxon>Sphaerotilaceae</taxon>
        <taxon>Rubrivivax</taxon>
    </lineage>
</organism>
<proteinExistence type="predicted"/>
<reference evidence="1 2" key="1">
    <citation type="submission" date="2019-03" db="EMBL/GenBank/DDBJ databases">
        <title>Genomic Encyclopedia of Type Strains, Phase IV (KMG-IV): sequencing the most valuable type-strain genomes for metagenomic binning, comparative biology and taxonomic classification.</title>
        <authorList>
            <person name="Goeker M."/>
        </authorList>
    </citation>
    <scope>NUCLEOTIDE SEQUENCE [LARGE SCALE GENOMIC DNA]</scope>
    <source>
        <strain evidence="1 2">DSM 1709</strain>
    </source>
</reference>
<dbReference type="Proteomes" id="UP000295106">
    <property type="component" value="Unassembled WGS sequence"/>
</dbReference>
<sequence length="54" mass="5859">MNEGQPIDPRPEDDTWDRDDAAWALGCEAALPFLTAVAAPQDEGRTPRPVPGLE</sequence>
<comment type="caution">
    <text evidence="1">The sequence shown here is derived from an EMBL/GenBank/DDBJ whole genome shotgun (WGS) entry which is preliminary data.</text>
</comment>
<dbReference type="AlphaFoldDB" id="A0A4R2MNH0"/>
<dbReference type="GeneID" id="99684828"/>
<evidence type="ECO:0000313" key="2">
    <source>
        <dbReference type="Proteomes" id="UP000295106"/>
    </source>
</evidence>
<accession>A0A4R2MNH0</accession>
<dbReference type="RefSeq" id="WP_165908400.1">
    <property type="nucleotide sequence ID" value="NZ_CP181386.1"/>
</dbReference>
<name>A0A4R2MNH0_RUBGE</name>